<dbReference type="Proteomes" id="UP001519294">
    <property type="component" value="Unassembled WGS sequence"/>
</dbReference>
<evidence type="ECO:0008006" key="4">
    <source>
        <dbReference type="Google" id="ProtNLM"/>
    </source>
</evidence>
<keyword evidence="3" id="KW-1185">Reference proteome</keyword>
<feature type="transmembrane region" description="Helical" evidence="1">
    <location>
        <begin position="77"/>
        <end position="96"/>
    </location>
</feature>
<feature type="transmembrane region" description="Helical" evidence="1">
    <location>
        <begin position="6"/>
        <end position="24"/>
    </location>
</feature>
<protein>
    <recommendedName>
        <fullName evidence="4">DUF2178 domain-containing protein</fullName>
    </recommendedName>
</protein>
<keyword evidence="1" id="KW-0812">Transmembrane</keyword>
<feature type="transmembrane region" description="Helical" evidence="1">
    <location>
        <begin position="45"/>
        <end position="62"/>
    </location>
</feature>
<evidence type="ECO:0000313" key="3">
    <source>
        <dbReference type="Proteomes" id="UP001519294"/>
    </source>
</evidence>
<keyword evidence="1" id="KW-0472">Membrane</keyword>
<evidence type="ECO:0000313" key="2">
    <source>
        <dbReference type="EMBL" id="MBP2257739.1"/>
    </source>
</evidence>
<proteinExistence type="predicted"/>
<comment type="caution">
    <text evidence="2">The sequence shown here is derived from an EMBL/GenBank/DDBJ whole genome shotgun (WGS) entry which is preliminary data.</text>
</comment>
<evidence type="ECO:0000256" key="1">
    <source>
        <dbReference type="SAM" id="Phobius"/>
    </source>
</evidence>
<reference evidence="2 3" key="1">
    <citation type="submission" date="2021-03" db="EMBL/GenBank/DDBJ databases">
        <title>Genomic Encyclopedia of Type Strains, Phase IV (KMG-IV): sequencing the most valuable type-strain genomes for metagenomic binning, comparative biology and taxonomic classification.</title>
        <authorList>
            <person name="Goeker M."/>
        </authorList>
    </citation>
    <scope>NUCLEOTIDE SEQUENCE [LARGE SCALE GENOMIC DNA]</scope>
    <source>
        <strain evidence="2 3">DSM 25790</strain>
    </source>
</reference>
<name>A0ABS4S8J4_9BACI</name>
<dbReference type="EMBL" id="JAGIKX010000013">
    <property type="protein sequence ID" value="MBP2257739.1"/>
    <property type="molecule type" value="Genomic_DNA"/>
</dbReference>
<sequence>MEIIWSLLRLGYVIIFFIAVFISLKFEWSKENKDERGQSISNASYRFAFPFLPIGWLFITLYDDFISSMDYETYKLAIWYLLTGTFILQASMVTVLRKKY</sequence>
<organism evidence="2 3">
    <name type="scientific">Virgibacillus alimentarius</name>
    <dbReference type="NCBI Taxonomy" id="698769"/>
    <lineage>
        <taxon>Bacteria</taxon>
        <taxon>Bacillati</taxon>
        <taxon>Bacillota</taxon>
        <taxon>Bacilli</taxon>
        <taxon>Bacillales</taxon>
        <taxon>Bacillaceae</taxon>
        <taxon>Virgibacillus</taxon>
    </lineage>
</organism>
<accession>A0ABS4S8J4</accession>
<gene>
    <name evidence="2" type="ORF">J2Z81_001693</name>
</gene>
<dbReference type="RefSeq" id="WP_156947759.1">
    <property type="nucleotide sequence ID" value="NZ_JAGIKX010000013.1"/>
</dbReference>
<keyword evidence="1" id="KW-1133">Transmembrane helix</keyword>